<name>A0A3A8R9F5_9BACT</name>
<gene>
    <name evidence="1" type="ORF">D7X96_06675</name>
</gene>
<sequence length="296" mass="33020">MSTPGAIAVYTSGSGIPAHVSERPWRGVYHHWDGYPTGLGQHLLYRAQRAQGDLGAVVRQLIDEAPWGWSLCMPGPEKPEGQRFSEEEPGLRVGPEETGAVAYVYVFDVEARRLDMFATHVGGEGRRLSSVSFSSTGSPDLPALDLHPEETVTEPFLPGEALSARALKDCLEGLPPLEAVRETDSTRLQWVDTQQAPDESLSILFRVVTFEDGFISNVVEQEWALVPPSARREPERVRHFLEAFAEVLLEDPKRFNPFWISAQDPLRRSGARQRESFARILRAHWARDFGSEDASS</sequence>
<evidence type="ECO:0000313" key="1">
    <source>
        <dbReference type="EMBL" id="RKH72024.1"/>
    </source>
</evidence>
<dbReference type="OrthoDB" id="5380484at2"/>
<dbReference type="EMBL" id="RAWM01000011">
    <property type="protein sequence ID" value="RKH72024.1"/>
    <property type="molecule type" value="Genomic_DNA"/>
</dbReference>
<dbReference type="Proteomes" id="UP000282656">
    <property type="component" value="Unassembled WGS sequence"/>
</dbReference>
<accession>A0A3A8R9F5</accession>
<organism evidence="1 2">
    <name type="scientific">Corallococcus interemptor</name>
    <dbReference type="NCBI Taxonomy" id="2316720"/>
    <lineage>
        <taxon>Bacteria</taxon>
        <taxon>Pseudomonadati</taxon>
        <taxon>Myxococcota</taxon>
        <taxon>Myxococcia</taxon>
        <taxon>Myxococcales</taxon>
        <taxon>Cystobacterineae</taxon>
        <taxon>Myxococcaceae</taxon>
        <taxon>Corallococcus</taxon>
    </lineage>
</organism>
<dbReference type="AlphaFoldDB" id="A0A3A8R9F5"/>
<protein>
    <submittedName>
        <fullName evidence="1">Uncharacterized protein</fullName>
    </submittedName>
</protein>
<keyword evidence="2" id="KW-1185">Reference proteome</keyword>
<comment type="caution">
    <text evidence="1">The sequence shown here is derived from an EMBL/GenBank/DDBJ whole genome shotgun (WGS) entry which is preliminary data.</text>
</comment>
<proteinExistence type="predicted"/>
<evidence type="ECO:0000313" key="2">
    <source>
        <dbReference type="Proteomes" id="UP000282656"/>
    </source>
</evidence>
<reference evidence="2" key="1">
    <citation type="submission" date="2018-09" db="EMBL/GenBank/DDBJ databases">
        <authorList>
            <person name="Livingstone P.G."/>
            <person name="Whitworth D.E."/>
        </authorList>
    </citation>
    <scope>NUCLEOTIDE SEQUENCE [LARGE SCALE GENOMIC DNA]</scope>
    <source>
        <strain evidence="2">AB047A</strain>
    </source>
</reference>